<sequence>MSHIPDDFHAAWREALYYYEIGRHEQARAAFLELLPYAPDDGMLLYYLAACAFQLDETDEAERFVREALRNGCDGEMALSLLGAICMRKEAYVEAEECLLHALSLNPQNAGIMAQYAFLMLKTGYEEKARRLMREALRLDPENETVLHYHFFFQRAFDEKAGQEQTIRQYMHVAESDVDKLTKLGLAALDREDYREARECFRQAFLLEPTNRDLLRVLEEVDRVSHPIFFPNRLMQKMGGPIVWWLGFLALMTLLRRMEWYGTAAVTAIAYVLLCVYTWISPVVYKLFRKMMR</sequence>
<dbReference type="SUPFAM" id="SSF48452">
    <property type="entry name" value="TPR-like"/>
    <property type="match status" value="1"/>
</dbReference>
<name>A0A9X3TND7_9BACL</name>
<feature type="repeat" description="TPR" evidence="3">
    <location>
        <begin position="110"/>
        <end position="143"/>
    </location>
</feature>
<dbReference type="Pfam" id="PF13181">
    <property type="entry name" value="TPR_8"/>
    <property type="match status" value="1"/>
</dbReference>
<keyword evidence="6" id="KW-1185">Reference proteome</keyword>
<keyword evidence="2 3" id="KW-0802">TPR repeat</keyword>
<gene>
    <name evidence="5" type="ORF">O3V59_04830</name>
</gene>
<feature type="transmembrane region" description="Helical" evidence="4">
    <location>
        <begin position="261"/>
        <end position="285"/>
    </location>
</feature>
<evidence type="ECO:0000313" key="5">
    <source>
        <dbReference type="EMBL" id="MDA5107676.1"/>
    </source>
</evidence>
<evidence type="ECO:0000256" key="4">
    <source>
        <dbReference type="SAM" id="Phobius"/>
    </source>
</evidence>
<dbReference type="InterPro" id="IPR011990">
    <property type="entry name" value="TPR-like_helical_dom_sf"/>
</dbReference>
<dbReference type="PANTHER" id="PTHR44186">
    <property type="match status" value="1"/>
</dbReference>
<feature type="transmembrane region" description="Helical" evidence="4">
    <location>
        <begin position="238"/>
        <end position="255"/>
    </location>
</feature>
<dbReference type="AlphaFoldDB" id="A0A9X3TND7"/>
<proteinExistence type="predicted"/>
<protein>
    <submittedName>
        <fullName evidence="5">Tetratricopeptide repeat protein</fullName>
    </submittedName>
</protein>
<dbReference type="InterPro" id="IPR013105">
    <property type="entry name" value="TPR_2"/>
</dbReference>
<reference evidence="5" key="1">
    <citation type="submission" date="2022-12" db="EMBL/GenBank/DDBJ databases">
        <title>Draft genome sequence of the thermophilic strain Brevibacillus thermoruber HT42, isolated from Los Humeros, Puebla, Mexico, with biotechnological potential.</title>
        <authorList>
            <person name="Lara Sanchez J."/>
            <person name="Solis Palacios R."/>
            <person name="Bustos Baena A.S."/>
            <person name="Ruz Baez A.E."/>
            <person name="Espinosa Luna G."/>
            <person name="Oliart Ros R.M."/>
        </authorList>
    </citation>
    <scope>NUCLEOTIDE SEQUENCE</scope>
    <source>
        <strain evidence="5">HT42</strain>
    </source>
</reference>
<dbReference type="EMBL" id="JAPYYP010000004">
    <property type="protein sequence ID" value="MDA5107676.1"/>
    <property type="molecule type" value="Genomic_DNA"/>
</dbReference>
<organism evidence="5 6">
    <name type="scientific">Brevibacillus thermoruber</name>
    <dbReference type="NCBI Taxonomy" id="33942"/>
    <lineage>
        <taxon>Bacteria</taxon>
        <taxon>Bacillati</taxon>
        <taxon>Bacillota</taxon>
        <taxon>Bacilli</taxon>
        <taxon>Bacillales</taxon>
        <taxon>Paenibacillaceae</taxon>
        <taxon>Brevibacillus</taxon>
    </lineage>
</organism>
<comment type="caution">
    <text evidence="5">The sequence shown here is derived from an EMBL/GenBank/DDBJ whole genome shotgun (WGS) entry which is preliminary data.</text>
</comment>
<dbReference type="Pfam" id="PF13432">
    <property type="entry name" value="TPR_16"/>
    <property type="match status" value="1"/>
</dbReference>
<dbReference type="PANTHER" id="PTHR44186:SF1">
    <property type="entry name" value="BARDET-BIEDL SYNDROME 4 PROTEIN"/>
    <property type="match status" value="1"/>
</dbReference>
<dbReference type="RefSeq" id="WP_029100018.1">
    <property type="nucleotide sequence ID" value="NZ_JAPYYP010000004.1"/>
</dbReference>
<feature type="repeat" description="TPR" evidence="3">
    <location>
        <begin position="76"/>
        <end position="109"/>
    </location>
</feature>
<feature type="repeat" description="TPR" evidence="3">
    <location>
        <begin position="178"/>
        <end position="211"/>
    </location>
</feature>
<keyword evidence="4" id="KW-0472">Membrane</keyword>
<keyword evidence="1" id="KW-0677">Repeat</keyword>
<dbReference type="PROSITE" id="PS50005">
    <property type="entry name" value="TPR"/>
    <property type="match status" value="3"/>
</dbReference>
<dbReference type="InterPro" id="IPR019734">
    <property type="entry name" value="TPR_rpt"/>
</dbReference>
<keyword evidence="4" id="KW-1133">Transmembrane helix</keyword>
<dbReference type="Gene3D" id="1.25.40.10">
    <property type="entry name" value="Tetratricopeptide repeat domain"/>
    <property type="match status" value="2"/>
</dbReference>
<dbReference type="Proteomes" id="UP001151071">
    <property type="component" value="Unassembled WGS sequence"/>
</dbReference>
<accession>A0A9X3TND7</accession>
<dbReference type="Pfam" id="PF07719">
    <property type="entry name" value="TPR_2"/>
    <property type="match status" value="1"/>
</dbReference>
<evidence type="ECO:0000313" key="6">
    <source>
        <dbReference type="Proteomes" id="UP001151071"/>
    </source>
</evidence>
<dbReference type="SMART" id="SM00028">
    <property type="entry name" value="TPR"/>
    <property type="match status" value="4"/>
</dbReference>
<evidence type="ECO:0000256" key="1">
    <source>
        <dbReference type="ARBA" id="ARBA00022737"/>
    </source>
</evidence>
<evidence type="ECO:0000256" key="3">
    <source>
        <dbReference type="PROSITE-ProRule" id="PRU00339"/>
    </source>
</evidence>
<keyword evidence="4" id="KW-0812">Transmembrane</keyword>
<evidence type="ECO:0000256" key="2">
    <source>
        <dbReference type="ARBA" id="ARBA00022803"/>
    </source>
</evidence>